<dbReference type="InterPro" id="IPR000894">
    <property type="entry name" value="RuBisCO_ssu_dom"/>
</dbReference>
<dbReference type="SUPFAM" id="SSF55239">
    <property type="entry name" value="RuBisCO, small subunit"/>
    <property type="match status" value="1"/>
</dbReference>
<accession>A0AAD7PFV9</accession>
<dbReference type="EMBL" id="JARAOO010000010">
    <property type="protein sequence ID" value="KAJ7954101.1"/>
    <property type="molecule type" value="Genomic_DNA"/>
</dbReference>
<keyword evidence="4 7" id="KW-0934">Plastid</keyword>
<sequence>MRDKTEMDSLISSAATASINRTGLAQAGSVAPFTTLSYLPPFTPQSWAKEVDYLLRNGWVPCLEFELEVNYNRDQNHRSPAYYDGSYWTMKLPMFGFT</sequence>
<dbReference type="GO" id="GO:0019253">
    <property type="term" value="P:reductive pentose-phosphate cycle"/>
    <property type="evidence" value="ECO:0007669"/>
    <property type="project" value="UniProtKB-KW"/>
</dbReference>
<evidence type="ECO:0000256" key="3">
    <source>
        <dbReference type="ARBA" id="ARBA00022567"/>
    </source>
</evidence>
<evidence type="ECO:0000259" key="8">
    <source>
        <dbReference type="Pfam" id="PF00101"/>
    </source>
</evidence>
<comment type="caution">
    <text evidence="9">The sequence shown here is derived from an EMBL/GenBank/DDBJ whole genome shotgun (WGS) entry which is preliminary data.</text>
</comment>
<evidence type="ECO:0000313" key="9">
    <source>
        <dbReference type="EMBL" id="KAJ7954101.1"/>
    </source>
</evidence>
<comment type="function">
    <text evidence="7">RuBisCO catalyzes two reactions: the carboxylation of D-ribulose 1,5-bisphosphate, the primary event in carbon dioxide fixation, as well as the oxidative fragmentation of the pentose substrate. Both reactions occur simultaneously and in competition at the same active site. Although the small subunit is not catalytic it is essential for maximal activity.</text>
</comment>
<keyword evidence="6 7" id="KW-0120">Carbon dioxide fixation</keyword>
<evidence type="ECO:0000256" key="2">
    <source>
        <dbReference type="ARBA" id="ARBA00022531"/>
    </source>
</evidence>
<gene>
    <name evidence="9" type="ORF">O6P43_025712</name>
</gene>
<evidence type="ECO:0000256" key="1">
    <source>
        <dbReference type="ARBA" id="ARBA00022528"/>
    </source>
</evidence>
<proteinExistence type="inferred from homology"/>
<comment type="subunit">
    <text evidence="7">Heterohexadecamer of 8 large and 8 small subunits.</text>
</comment>
<dbReference type="PRINTS" id="PR00152">
    <property type="entry name" value="RUBISCOSMALL"/>
</dbReference>
<dbReference type="PANTHER" id="PTHR31262">
    <property type="entry name" value="RIBULOSE BISPHOSPHATE CARBOXYLASE SMALL CHAIN 1, CHLOROPLASTIC"/>
    <property type="match status" value="1"/>
</dbReference>
<keyword evidence="1" id="KW-0150">Chloroplast</keyword>
<keyword evidence="10" id="KW-1185">Reference proteome</keyword>
<dbReference type="KEGG" id="qsa:O6P43_025712"/>
<dbReference type="InterPro" id="IPR024681">
    <property type="entry name" value="RuBisCO_ssu"/>
</dbReference>
<keyword evidence="5 7" id="KW-0601">Photorespiration</keyword>
<dbReference type="InterPro" id="IPR036385">
    <property type="entry name" value="RuBisCO_ssu_sf"/>
</dbReference>
<comment type="similarity">
    <text evidence="7">Belongs to the RuBisCO small chain family.</text>
</comment>
<organism evidence="9 10">
    <name type="scientific">Quillaja saponaria</name>
    <name type="common">Soap bark tree</name>
    <dbReference type="NCBI Taxonomy" id="32244"/>
    <lineage>
        <taxon>Eukaryota</taxon>
        <taxon>Viridiplantae</taxon>
        <taxon>Streptophyta</taxon>
        <taxon>Embryophyta</taxon>
        <taxon>Tracheophyta</taxon>
        <taxon>Spermatophyta</taxon>
        <taxon>Magnoliopsida</taxon>
        <taxon>eudicotyledons</taxon>
        <taxon>Gunneridae</taxon>
        <taxon>Pentapetalae</taxon>
        <taxon>rosids</taxon>
        <taxon>fabids</taxon>
        <taxon>Fabales</taxon>
        <taxon>Quillajaceae</taxon>
        <taxon>Quillaja</taxon>
    </lineage>
</organism>
<name>A0AAD7PFV9_QUISA</name>
<feature type="domain" description="Ribulose bisphosphate carboxylase small subunit" evidence="8">
    <location>
        <begin position="34"/>
        <end position="97"/>
    </location>
</feature>
<evidence type="ECO:0000256" key="6">
    <source>
        <dbReference type="ARBA" id="ARBA00023300"/>
    </source>
</evidence>
<dbReference type="PANTHER" id="PTHR31262:SF10">
    <property type="entry name" value="RIBULOSE BISPHOSPHATE CARBOXYLASE SMALL SUBUNIT 1A, CHLOROPLASTIC-RELATED"/>
    <property type="match status" value="1"/>
</dbReference>
<dbReference type="Gene3D" id="3.30.190.10">
    <property type="entry name" value="Ribulose bisphosphate carboxylase, small subunit"/>
    <property type="match status" value="1"/>
</dbReference>
<dbReference type="GO" id="GO:0009853">
    <property type="term" value="P:photorespiration"/>
    <property type="evidence" value="ECO:0007669"/>
    <property type="project" value="UniProtKB-UniRule"/>
</dbReference>
<keyword evidence="3" id="KW-0113">Calvin cycle</keyword>
<evidence type="ECO:0000313" key="10">
    <source>
        <dbReference type="Proteomes" id="UP001163823"/>
    </source>
</evidence>
<evidence type="ECO:0000256" key="4">
    <source>
        <dbReference type="ARBA" id="ARBA00022640"/>
    </source>
</evidence>
<keyword evidence="2 7" id="KW-0602">Photosynthesis</keyword>
<evidence type="ECO:0000256" key="5">
    <source>
        <dbReference type="ARBA" id="ARBA00023238"/>
    </source>
</evidence>
<dbReference type="AlphaFoldDB" id="A0AAD7PFV9"/>
<reference evidence="9" key="1">
    <citation type="journal article" date="2023" name="Science">
        <title>Elucidation of the pathway for biosynthesis of saponin adjuvants from the soapbark tree.</title>
        <authorList>
            <person name="Reed J."/>
            <person name="Orme A."/>
            <person name="El-Demerdash A."/>
            <person name="Owen C."/>
            <person name="Martin L.B.B."/>
            <person name="Misra R.C."/>
            <person name="Kikuchi S."/>
            <person name="Rejzek M."/>
            <person name="Martin A.C."/>
            <person name="Harkess A."/>
            <person name="Leebens-Mack J."/>
            <person name="Louveau T."/>
            <person name="Stephenson M.J."/>
            <person name="Osbourn A."/>
        </authorList>
    </citation>
    <scope>NUCLEOTIDE SEQUENCE</scope>
    <source>
        <strain evidence="9">S10</strain>
    </source>
</reference>
<dbReference type="Pfam" id="PF00101">
    <property type="entry name" value="RuBisCO_small"/>
    <property type="match status" value="1"/>
</dbReference>
<protein>
    <recommendedName>
        <fullName evidence="7">Ribulose bisphosphate carboxylase small subunit</fullName>
        <shortName evidence="7">RuBisCO small subunit</shortName>
    </recommendedName>
</protein>
<evidence type="ECO:0000256" key="7">
    <source>
        <dbReference type="RuleBase" id="RU003627"/>
    </source>
</evidence>
<dbReference type="Proteomes" id="UP001163823">
    <property type="component" value="Chromosome 10"/>
</dbReference>